<reference evidence="2" key="1">
    <citation type="submission" date="2018-04" db="EMBL/GenBank/DDBJ databases">
        <authorList>
            <person name="Cornet L."/>
        </authorList>
    </citation>
    <scope>NUCLEOTIDE SEQUENCE [LARGE SCALE GENOMIC DNA]</scope>
</reference>
<protein>
    <recommendedName>
        <fullName evidence="3">MalT-like TPR region domain-containing protein</fullName>
    </recommendedName>
</protein>
<evidence type="ECO:0008006" key="3">
    <source>
        <dbReference type="Google" id="ProtNLM"/>
    </source>
</evidence>
<proteinExistence type="predicted"/>
<evidence type="ECO:0000313" key="1">
    <source>
        <dbReference type="EMBL" id="PZO46968.1"/>
    </source>
</evidence>
<dbReference type="SUPFAM" id="SSF48452">
    <property type="entry name" value="TPR-like"/>
    <property type="match status" value="1"/>
</dbReference>
<reference evidence="1 2" key="2">
    <citation type="submission" date="2018-06" db="EMBL/GenBank/DDBJ databases">
        <title>Metagenomic assembly of (sub)arctic Cyanobacteria and their associated microbiome from non-axenic cultures.</title>
        <authorList>
            <person name="Baurain D."/>
        </authorList>
    </citation>
    <scope>NUCLEOTIDE SEQUENCE [LARGE SCALE GENOMIC DNA]</scope>
    <source>
        <strain evidence="1">ULC027bin1</strain>
    </source>
</reference>
<evidence type="ECO:0000313" key="2">
    <source>
        <dbReference type="Proteomes" id="UP000249794"/>
    </source>
</evidence>
<dbReference type="InterPro" id="IPR019734">
    <property type="entry name" value="TPR_rpt"/>
</dbReference>
<name>A0A2W4YVY1_9CYAN</name>
<dbReference type="EMBL" id="QBMP01000289">
    <property type="protein sequence ID" value="PZO46968.1"/>
    <property type="molecule type" value="Genomic_DNA"/>
</dbReference>
<dbReference type="Pfam" id="PF13176">
    <property type="entry name" value="TPR_7"/>
    <property type="match status" value="1"/>
</dbReference>
<organism evidence="1 2">
    <name type="scientific">Phormidesmis priestleyi</name>
    <dbReference type="NCBI Taxonomy" id="268141"/>
    <lineage>
        <taxon>Bacteria</taxon>
        <taxon>Bacillati</taxon>
        <taxon>Cyanobacteriota</taxon>
        <taxon>Cyanophyceae</taxon>
        <taxon>Leptolyngbyales</taxon>
        <taxon>Leptolyngbyaceae</taxon>
        <taxon>Phormidesmis</taxon>
    </lineage>
</organism>
<gene>
    <name evidence="1" type="ORF">DCF15_19615</name>
</gene>
<dbReference type="InterPro" id="IPR011990">
    <property type="entry name" value="TPR-like_helical_dom_sf"/>
</dbReference>
<accession>A0A2W4YVY1</accession>
<sequence>MWVRCCTSQGYYRDALAKHEEHFALTQTISDRWGERQSLANLGRVHLALGDTDVALAYLEKSATLAGEIQDNLGQGQTLIYEGDVSAFKGDLRGAIAQYTGKRDFCESGRFLQ</sequence>
<dbReference type="Proteomes" id="UP000249794">
    <property type="component" value="Unassembled WGS sequence"/>
</dbReference>
<dbReference type="Gene3D" id="1.25.40.10">
    <property type="entry name" value="Tetratricopeptide repeat domain"/>
    <property type="match status" value="1"/>
</dbReference>
<dbReference type="AlphaFoldDB" id="A0A2W4YVY1"/>
<comment type="caution">
    <text evidence="1">The sequence shown here is derived from an EMBL/GenBank/DDBJ whole genome shotgun (WGS) entry which is preliminary data.</text>
</comment>